<reference evidence="11" key="1">
    <citation type="journal article" date="2019" name="Int. J. Syst. Evol. Microbiol.">
        <title>The Global Catalogue of Microorganisms (GCM) 10K type strain sequencing project: providing services to taxonomists for standard genome sequencing and annotation.</title>
        <authorList>
            <consortium name="The Broad Institute Genomics Platform"/>
            <consortium name="The Broad Institute Genome Sequencing Center for Infectious Disease"/>
            <person name="Wu L."/>
            <person name="Ma J."/>
        </authorList>
    </citation>
    <scope>NUCLEOTIDE SEQUENCE [LARGE SCALE GENOMIC DNA]</scope>
    <source>
        <strain evidence="11">CCUG 62221</strain>
    </source>
</reference>
<dbReference type="SUPFAM" id="SSF49464">
    <property type="entry name" value="Carboxypeptidase regulatory domain-like"/>
    <property type="match status" value="1"/>
</dbReference>
<dbReference type="Proteomes" id="UP001597241">
    <property type="component" value="Unassembled WGS sequence"/>
</dbReference>
<dbReference type="InterPro" id="IPR039426">
    <property type="entry name" value="TonB-dep_rcpt-like"/>
</dbReference>
<comment type="subcellular location">
    <subcellularLocation>
        <location evidence="1 8">Cell outer membrane</location>
        <topology evidence="1 8">Multi-pass membrane protein</topology>
    </subcellularLocation>
</comment>
<evidence type="ECO:0000313" key="10">
    <source>
        <dbReference type="EMBL" id="MFD1294369.1"/>
    </source>
</evidence>
<dbReference type="InterPro" id="IPR036942">
    <property type="entry name" value="Beta-barrel_TonB_sf"/>
</dbReference>
<dbReference type="PANTHER" id="PTHR30069:SF29">
    <property type="entry name" value="HEMOGLOBIN AND HEMOGLOBIN-HAPTOGLOBIN-BINDING PROTEIN 1-RELATED"/>
    <property type="match status" value="1"/>
</dbReference>
<dbReference type="InterPro" id="IPR037066">
    <property type="entry name" value="Plug_dom_sf"/>
</dbReference>
<keyword evidence="2 8" id="KW-0813">Transport</keyword>
<keyword evidence="4 8" id="KW-0812">Transmembrane</keyword>
<dbReference type="SUPFAM" id="SSF56935">
    <property type="entry name" value="Porins"/>
    <property type="match status" value="1"/>
</dbReference>
<accession>A0ABW3WQ41</accession>
<comment type="similarity">
    <text evidence="8">Belongs to the TonB-dependent receptor family.</text>
</comment>
<dbReference type="Pfam" id="PF13715">
    <property type="entry name" value="CarbopepD_reg_2"/>
    <property type="match status" value="1"/>
</dbReference>
<evidence type="ECO:0000259" key="9">
    <source>
        <dbReference type="Pfam" id="PF07715"/>
    </source>
</evidence>
<evidence type="ECO:0000256" key="6">
    <source>
        <dbReference type="ARBA" id="ARBA00023136"/>
    </source>
</evidence>
<keyword evidence="5" id="KW-0732">Signal</keyword>
<dbReference type="EMBL" id="JBHTMV010000004">
    <property type="protein sequence ID" value="MFD1294369.1"/>
    <property type="molecule type" value="Genomic_DNA"/>
</dbReference>
<dbReference type="Gene3D" id="2.170.130.10">
    <property type="entry name" value="TonB-dependent receptor, plug domain"/>
    <property type="match status" value="1"/>
</dbReference>
<evidence type="ECO:0000313" key="11">
    <source>
        <dbReference type="Proteomes" id="UP001597241"/>
    </source>
</evidence>
<evidence type="ECO:0000256" key="5">
    <source>
        <dbReference type="ARBA" id="ARBA00022729"/>
    </source>
</evidence>
<evidence type="ECO:0000256" key="7">
    <source>
        <dbReference type="ARBA" id="ARBA00023237"/>
    </source>
</evidence>
<keyword evidence="6 8" id="KW-0472">Membrane</keyword>
<dbReference type="InterPro" id="IPR012910">
    <property type="entry name" value="Plug_dom"/>
</dbReference>
<dbReference type="PANTHER" id="PTHR30069">
    <property type="entry name" value="TONB-DEPENDENT OUTER MEMBRANE RECEPTOR"/>
    <property type="match status" value="1"/>
</dbReference>
<name>A0ABW3WQ41_9FLAO</name>
<evidence type="ECO:0000256" key="3">
    <source>
        <dbReference type="ARBA" id="ARBA00022452"/>
    </source>
</evidence>
<comment type="caution">
    <text evidence="10">The sequence shown here is derived from an EMBL/GenBank/DDBJ whole genome shotgun (WGS) entry which is preliminary data.</text>
</comment>
<keyword evidence="3 8" id="KW-1134">Transmembrane beta strand</keyword>
<proteinExistence type="inferred from homology"/>
<dbReference type="InterPro" id="IPR008969">
    <property type="entry name" value="CarboxyPept-like_regulatory"/>
</dbReference>
<evidence type="ECO:0000256" key="4">
    <source>
        <dbReference type="ARBA" id="ARBA00022692"/>
    </source>
</evidence>
<protein>
    <submittedName>
        <fullName evidence="10">Carboxypeptidase-like regulatory domain-containing protein</fullName>
    </submittedName>
</protein>
<evidence type="ECO:0000256" key="8">
    <source>
        <dbReference type="PROSITE-ProRule" id="PRU01360"/>
    </source>
</evidence>
<dbReference type="Gene3D" id="2.60.40.1120">
    <property type="entry name" value="Carboxypeptidase-like, regulatory domain"/>
    <property type="match status" value="1"/>
</dbReference>
<feature type="domain" description="TonB-dependent receptor plug" evidence="9">
    <location>
        <begin position="124"/>
        <end position="220"/>
    </location>
</feature>
<dbReference type="PROSITE" id="PS52016">
    <property type="entry name" value="TONB_DEPENDENT_REC_3"/>
    <property type="match status" value="1"/>
</dbReference>
<evidence type="ECO:0000256" key="1">
    <source>
        <dbReference type="ARBA" id="ARBA00004571"/>
    </source>
</evidence>
<dbReference type="RefSeq" id="WP_386809556.1">
    <property type="nucleotide sequence ID" value="NZ_JBHTMV010000004.1"/>
</dbReference>
<evidence type="ECO:0000256" key="2">
    <source>
        <dbReference type="ARBA" id="ARBA00022448"/>
    </source>
</evidence>
<gene>
    <name evidence="10" type="ORF">ACFQ5N_11030</name>
</gene>
<sequence>MKILNIIFLCVPFILFSQENIEGTIFEINSNNKKTPLSGVNIHWENTSIGAITNFDGEFTIAYKKENTNLIISYVGFKTDTLIIQSPQKITHVLSPSNELDEIVLETRKKTTAVSYLQSLNIMNMSSDELLKSACCNLCESFETNPSIDVNFADALTGTRQIKMLGLTSPYILIGIESIPSIRGAAQAFGLSFVPGTWVESIQITKGAGSVIYGYESIAGQINAKLQKPLSDSKLFINAFGSANGRYEINTHVNTKVTDKLSTGLYVHGNMRDKKFDKNHDTFLDAPLMKQINLMNRWQYVDLEKGFVSFLNVRYLNDEKQMGQINFNPSTDKLTTNNWGSEIDTRRAEVSGKFSYSNPELTYQTYDVQVAYSHHNQESYFGQNVYNIVHNSFYSTAIYGSIIGDTRHKFKTGVNYTFDNYNETVGVKLIENNYERRENSIGAFFEYNFDDLDKFNLTAGLRIDAHNVLGTFITPRLHMRYTPWEKSAIKASVGRGKRGANIFAENQNIFATSRNIQVLNTNGEIYGLDPEIAWNYGVSFLQGFNLFNKNADVAVDFYRTNFINQVVLDMENPLEANFYNLEGDSYANNVQVEFNYNVFKGVDLRLAYKYFDVKTQYISGKLEKPLTPKQRLFANVSYETLKLNENDSQWKFDFTYNWLGKQRFTNTSSSPLQYQLPAYSPAVGTVNLQVTKVFSSKFEMYAGGENIMDIKQENPIVSAEDPFGPYFDTTMVYGPIFGSSYYAGLRYRIN</sequence>
<keyword evidence="11" id="KW-1185">Reference proteome</keyword>
<dbReference type="Pfam" id="PF07715">
    <property type="entry name" value="Plug"/>
    <property type="match status" value="1"/>
</dbReference>
<keyword evidence="7 8" id="KW-0998">Cell outer membrane</keyword>
<organism evidence="10 11">
    <name type="scientific">Lutibacter holmesii</name>
    <dbReference type="NCBI Taxonomy" id="1137985"/>
    <lineage>
        <taxon>Bacteria</taxon>
        <taxon>Pseudomonadati</taxon>
        <taxon>Bacteroidota</taxon>
        <taxon>Flavobacteriia</taxon>
        <taxon>Flavobacteriales</taxon>
        <taxon>Flavobacteriaceae</taxon>
        <taxon>Lutibacter</taxon>
    </lineage>
</organism>
<dbReference type="Gene3D" id="2.40.170.20">
    <property type="entry name" value="TonB-dependent receptor, beta-barrel domain"/>
    <property type="match status" value="1"/>
</dbReference>